<dbReference type="NCBIfam" id="TIGR01525">
    <property type="entry name" value="ATPase-IB_hvy"/>
    <property type="match status" value="1"/>
</dbReference>
<evidence type="ECO:0000256" key="9">
    <source>
        <dbReference type="ARBA" id="ARBA00023136"/>
    </source>
</evidence>
<dbReference type="GO" id="GO:0055070">
    <property type="term" value="P:copper ion homeostasis"/>
    <property type="evidence" value="ECO:0007669"/>
    <property type="project" value="TreeGrafter"/>
</dbReference>
<keyword evidence="3 10" id="KW-0812">Transmembrane</keyword>
<evidence type="ECO:0000256" key="10">
    <source>
        <dbReference type="RuleBase" id="RU362081"/>
    </source>
</evidence>
<dbReference type="SFLD" id="SFLDG00002">
    <property type="entry name" value="C1.7:_P-type_atpase_like"/>
    <property type="match status" value="1"/>
</dbReference>
<evidence type="ECO:0000256" key="2">
    <source>
        <dbReference type="ARBA" id="ARBA00006024"/>
    </source>
</evidence>
<dbReference type="AlphaFoldDB" id="A0AAX3BG07"/>
<evidence type="ECO:0000256" key="1">
    <source>
        <dbReference type="ARBA" id="ARBA00004127"/>
    </source>
</evidence>
<feature type="transmembrane region" description="Helical" evidence="10">
    <location>
        <begin position="387"/>
        <end position="406"/>
    </location>
</feature>
<dbReference type="NCBIfam" id="TIGR01494">
    <property type="entry name" value="ATPase_P-type"/>
    <property type="match status" value="1"/>
</dbReference>
<dbReference type="EMBL" id="CP073355">
    <property type="protein sequence ID" value="URA11267.1"/>
    <property type="molecule type" value="Genomic_DNA"/>
</dbReference>
<dbReference type="InterPro" id="IPR023299">
    <property type="entry name" value="ATPase_P-typ_cyto_dom_N"/>
</dbReference>
<feature type="transmembrane region" description="Helical" evidence="10">
    <location>
        <begin position="218"/>
        <end position="241"/>
    </location>
</feature>
<feature type="transmembrane region" description="Helical" evidence="10">
    <location>
        <begin position="431"/>
        <end position="454"/>
    </location>
</feature>
<dbReference type="Gene3D" id="3.40.50.1000">
    <property type="entry name" value="HAD superfamily/HAD-like"/>
    <property type="match status" value="1"/>
</dbReference>
<dbReference type="GO" id="GO:0043682">
    <property type="term" value="F:P-type divalent copper transporter activity"/>
    <property type="evidence" value="ECO:0007669"/>
    <property type="project" value="TreeGrafter"/>
</dbReference>
<dbReference type="GO" id="GO:0012505">
    <property type="term" value="C:endomembrane system"/>
    <property type="evidence" value="ECO:0007669"/>
    <property type="project" value="UniProtKB-SubCell"/>
</dbReference>
<keyword evidence="5 10" id="KW-0547">Nucleotide-binding</keyword>
<dbReference type="InterPro" id="IPR018303">
    <property type="entry name" value="ATPase_P-typ_P_site"/>
</dbReference>
<dbReference type="KEGG" id="taqu:KDW03_05575"/>
<dbReference type="PROSITE" id="PS00154">
    <property type="entry name" value="ATPASE_E1_E2"/>
    <property type="match status" value="1"/>
</dbReference>
<protein>
    <submittedName>
        <fullName evidence="12">Copper-translocating P-type ATPase</fullName>
    </submittedName>
</protein>
<evidence type="ECO:0000313" key="13">
    <source>
        <dbReference type="Proteomes" id="UP001056539"/>
    </source>
</evidence>
<evidence type="ECO:0000256" key="3">
    <source>
        <dbReference type="ARBA" id="ARBA00022692"/>
    </source>
</evidence>
<dbReference type="SUPFAM" id="SSF81665">
    <property type="entry name" value="Calcium ATPase, transmembrane domain M"/>
    <property type="match status" value="1"/>
</dbReference>
<dbReference type="InterPro" id="IPR006121">
    <property type="entry name" value="HMA_dom"/>
</dbReference>
<dbReference type="InterPro" id="IPR008250">
    <property type="entry name" value="ATPase_P-typ_transduc_dom_A_sf"/>
</dbReference>
<comment type="similarity">
    <text evidence="2 10">Belongs to the cation transport ATPase (P-type) (TC 3.A.3) family. Type IB subfamily.</text>
</comment>
<dbReference type="Pfam" id="PF00403">
    <property type="entry name" value="HMA"/>
    <property type="match status" value="2"/>
</dbReference>
<dbReference type="PROSITE" id="PS01047">
    <property type="entry name" value="HMA_1"/>
    <property type="match status" value="2"/>
</dbReference>
<sequence>MQNIKLKIEGMSCTSCALNIEKALKKSDIILEAKVDFASKEAEIFLKDEKDIEKAIDIVKQTGYNAYPKEEKEIIFNVEGMSCTSCEKRVEKALRKIDGVTDVWVSLSTKQAKVRYEGDIPLKTFYKVVKEVGYELREIEEVDKELIYLKKEKIRLILVWLFTLPIAIKMILSMVFHIEIIPEMIGMYLDLVISGIVIFIIGFPVIRSTFFAFKSLSFNMDSLIGIGTIASFSTGVLKIFGLQIEDFSVIGAMIMAINQIGNYLKQLSTGKASEAIKKLIQLGAKEAHLVTENGIIDIPVNELKISDVMFQGFSTVDESIATGESIPVDRKEGDKVIGATINQSGVIKVKIEKVGSETFLAQVIKMVEEAQRSKVPIQELADKITSYFVPGILLLSLATFLFWFFFPEIGERFLMLVKPVFPWLMIGSDQLSMALFSGIATLVIACPCALGLATPTALMVGMGMGATNGILIRKGEAIEKMKNVNTIVFDKTGTITKGKPLVTDYFAIDKDKLFNYGLALESLSEHPLAKAIVEFIPTKSELKVENFSALAGKGVSGIINGKKVVAGKISFLEEKKVNISFQDREKLIKFANEGKTIVGVAEEDILLGAFAISDDLKIDSIEAIRKLHALGLKIVMLTGDNKLSAEYIAKSVGIDEVYSELLPEDKIEIVKKLQKDGKIVAMVGDGINDAPSLKQADVGIAIGTGTDIAIESSDITLVSGSLMGVYKAFLISTKTFGKIRQNLFWAFFYNIIAIPLAMSGILHPIVAELAMAFSSINVVVNSLTLKRIKI</sequence>
<dbReference type="SFLD" id="SFLDF00027">
    <property type="entry name" value="p-type_atpase"/>
    <property type="match status" value="1"/>
</dbReference>
<dbReference type="InterPro" id="IPR036412">
    <property type="entry name" value="HAD-like_sf"/>
</dbReference>
<evidence type="ECO:0000256" key="6">
    <source>
        <dbReference type="ARBA" id="ARBA00022840"/>
    </source>
</evidence>
<dbReference type="PRINTS" id="PR00941">
    <property type="entry name" value="CDATPASE"/>
</dbReference>
<dbReference type="SUPFAM" id="SSF81653">
    <property type="entry name" value="Calcium ATPase, transduction domain A"/>
    <property type="match status" value="1"/>
</dbReference>
<dbReference type="Proteomes" id="UP001056539">
    <property type="component" value="Chromosome"/>
</dbReference>
<dbReference type="GO" id="GO:0005524">
    <property type="term" value="F:ATP binding"/>
    <property type="evidence" value="ECO:0007669"/>
    <property type="project" value="UniProtKB-UniRule"/>
</dbReference>
<evidence type="ECO:0000313" key="12">
    <source>
        <dbReference type="EMBL" id="URA11267.1"/>
    </source>
</evidence>
<name>A0AAX3BG07_9SPIR</name>
<reference evidence="12" key="1">
    <citation type="submission" date="2021-04" db="EMBL/GenBank/DDBJ databases">
        <authorList>
            <person name="Postec A."/>
        </authorList>
    </citation>
    <scope>NUCLEOTIDE SEQUENCE</scope>
    <source>
        <strain evidence="12">F1F22</strain>
    </source>
</reference>
<dbReference type="InterPro" id="IPR036163">
    <property type="entry name" value="HMA_dom_sf"/>
</dbReference>
<keyword evidence="10" id="KW-1003">Cell membrane</keyword>
<dbReference type="Gene3D" id="3.30.70.100">
    <property type="match status" value="2"/>
</dbReference>
<gene>
    <name evidence="12" type="ORF">KDW03_05575</name>
</gene>
<feature type="transmembrane region" description="Helical" evidence="10">
    <location>
        <begin position="184"/>
        <end position="206"/>
    </location>
</feature>
<feature type="domain" description="HMA" evidence="11">
    <location>
        <begin position="72"/>
        <end position="137"/>
    </location>
</feature>
<dbReference type="GO" id="GO:0005886">
    <property type="term" value="C:plasma membrane"/>
    <property type="evidence" value="ECO:0007669"/>
    <property type="project" value="UniProtKB-SubCell"/>
</dbReference>
<dbReference type="InterPro" id="IPR023298">
    <property type="entry name" value="ATPase_P-typ_TM_dom_sf"/>
</dbReference>
<accession>A0AAX3BG07</accession>
<dbReference type="InterPro" id="IPR044492">
    <property type="entry name" value="P_typ_ATPase_HD_dom"/>
</dbReference>
<dbReference type="Pfam" id="PF00702">
    <property type="entry name" value="Hydrolase"/>
    <property type="match status" value="1"/>
</dbReference>
<evidence type="ECO:0000256" key="7">
    <source>
        <dbReference type="ARBA" id="ARBA00022967"/>
    </source>
</evidence>
<dbReference type="PANTHER" id="PTHR43520:SF8">
    <property type="entry name" value="P-TYPE CU(+) TRANSPORTER"/>
    <property type="match status" value="1"/>
</dbReference>
<dbReference type="Pfam" id="PF00122">
    <property type="entry name" value="E1-E2_ATPase"/>
    <property type="match status" value="1"/>
</dbReference>
<dbReference type="InterPro" id="IPR059000">
    <property type="entry name" value="ATPase_P-type_domA"/>
</dbReference>
<dbReference type="InterPro" id="IPR001757">
    <property type="entry name" value="P_typ_ATPase"/>
</dbReference>
<evidence type="ECO:0000256" key="8">
    <source>
        <dbReference type="ARBA" id="ARBA00022989"/>
    </source>
</evidence>
<dbReference type="RefSeq" id="WP_271436401.1">
    <property type="nucleotide sequence ID" value="NZ_CP073355.1"/>
</dbReference>
<reference evidence="12" key="2">
    <citation type="submission" date="2022-06" db="EMBL/GenBank/DDBJ databases">
        <title>Thermospira aquatica gen. nov., sp. nov.</title>
        <authorList>
            <person name="Ben Ali Gam Z."/>
            <person name="Labat M."/>
        </authorList>
    </citation>
    <scope>NUCLEOTIDE SEQUENCE</scope>
    <source>
        <strain evidence="12">F1F22</strain>
    </source>
</reference>
<evidence type="ECO:0000256" key="4">
    <source>
        <dbReference type="ARBA" id="ARBA00022723"/>
    </source>
</evidence>
<dbReference type="SUPFAM" id="SSF55008">
    <property type="entry name" value="HMA, heavy metal-associated domain"/>
    <property type="match status" value="2"/>
</dbReference>
<dbReference type="CDD" id="cd02094">
    <property type="entry name" value="P-type_ATPase_Cu-like"/>
    <property type="match status" value="1"/>
</dbReference>
<keyword evidence="8 10" id="KW-1133">Transmembrane helix</keyword>
<proteinExistence type="inferred from homology"/>
<dbReference type="SUPFAM" id="SSF56784">
    <property type="entry name" value="HAD-like"/>
    <property type="match status" value="1"/>
</dbReference>
<dbReference type="InterPro" id="IPR023214">
    <property type="entry name" value="HAD_sf"/>
</dbReference>
<organism evidence="12 13">
    <name type="scientific">Thermospira aquatica</name>
    <dbReference type="NCBI Taxonomy" id="2828656"/>
    <lineage>
        <taxon>Bacteria</taxon>
        <taxon>Pseudomonadati</taxon>
        <taxon>Spirochaetota</taxon>
        <taxon>Spirochaetia</taxon>
        <taxon>Brevinematales</taxon>
        <taxon>Thermospiraceae</taxon>
        <taxon>Thermospira</taxon>
    </lineage>
</organism>
<feature type="transmembrane region" description="Helical" evidence="10">
    <location>
        <begin position="743"/>
        <end position="763"/>
    </location>
</feature>
<dbReference type="SFLD" id="SFLDS00003">
    <property type="entry name" value="Haloacid_Dehalogenase"/>
    <property type="match status" value="1"/>
</dbReference>
<dbReference type="PRINTS" id="PR00119">
    <property type="entry name" value="CATATPASE"/>
</dbReference>
<keyword evidence="6 10" id="KW-0067">ATP-binding</keyword>
<evidence type="ECO:0000259" key="11">
    <source>
        <dbReference type="PROSITE" id="PS50846"/>
    </source>
</evidence>
<dbReference type="GO" id="GO:0005507">
    <property type="term" value="F:copper ion binding"/>
    <property type="evidence" value="ECO:0007669"/>
    <property type="project" value="TreeGrafter"/>
</dbReference>
<dbReference type="CDD" id="cd00371">
    <property type="entry name" value="HMA"/>
    <property type="match status" value="2"/>
</dbReference>
<dbReference type="Gene3D" id="3.40.1110.10">
    <property type="entry name" value="Calcium-transporting ATPase, cytoplasmic domain N"/>
    <property type="match status" value="1"/>
</dbReference>
<comment type="subcellular location">
    <subcellularLocation>
        <location evidence="10">Cell membrane</location>
    </subcellularLocation>
    <subcellularLocation>
        <location evidence="1">Endomembrane system</location>
        <topology evidence="1">Multi-pass membrane protein</topology>
    </subcellularLocation>
</comment>
<dbReference type="PROSITE" id="PS50846">
    <property type="entry name" value="HMA_2"/>
    <property type="match status" value="2"/>
</dbReference>
<dbReference type="GO" id="GO:0016887">
    <property type="term" value="F:ATP hydrolysis activity"/>
    <property type="evidence" value="ECO:0007669"/>
    <property type="project" value="InterPro"/>
</dbReference>
<keyword evidence="9 10" id="KW-0472">Membrane</keyword>
<dbReference type="PANTHER" id="PTHR43520">
    <property type="entry name" value="ATP7, ISOFORM B"/>
    <property type="match status" value="1"/>
</dbReference>
<evidence type="ECO:0000256" key="5">
    <source>
        <dbReference type="ARBA" id="ARBA00022741"/>
    </source>
</evidence>
<dbReference type="InterPro" id="IPR017969">
    <property type="entry name" value="Heavy-metal-associated_CS"/>
</dbReference>
<keyword evidence="7" id="KW-1278">Translocase</keyword>
<dbReference type="Gene3D" id="2.70.150.10">
    <property type="entry name" value="Calcium-transporting ATPase, cytoplasmic transduction domain A"/>
    <property type="match status" value="1"/>
</dbReference>
<keyword evidence="4 10" id="KW-0479">Metal-binding</keyword>
<feature type="transmembrane region" description="Helical" evidence="10">
    <location>
        <begin position="156"/>
        <end position="178"/>
    </location>
</feature>
<keyword evidence="13" id="KW-1185">Reference proteome</keyword>
<dbReference type="InterPro" id="IPR027256">
    <property type="entry name" value="P-typ_ATPase_IB"/>
</dbReference>
<feature type="domain" description="HMA" evidence="11">
    <location>
        <begin position="2"/>
        <end position="67"/>
    </location>
</feature>